<keyword evidence="10" id="KW-1185">Reference proteome</keyword>
<evidence type="ECO:0000256" key="4">
    <source>
        <dbReference type="ARBA" id="ARBA00016103"/>
    </source>
</evidence>
<dbReference type="GO" id="GO:0006801">
    <property type="term" value="P:superoxide metabolic process"/>
    <property type="evidence" value="ECO:0007669"/>
    <property type="project" value="InterPro"/>
</dbReference>
<evidence type="ECO:0000259" key="8">
    <source>
        <dbReference type="PROSITE" id="PS50846"/>
    </source>
</evidence>
<protein>
    <recommendedName>
        <fullName evidence="4">Superoxide dismutase 1 copper chaperone</fullName>
    </recommendedName>
</protein>
<dbReference type="SUPFAM" id="SSF49329">
    <property type="entry name" value="Cu,Zn superoxide dismutase-like"/>
    <property type="match status" value="1"/>
</dbReference>
<evidence type="ECO:0000313" key="10">
    <source>
        <dbReference type="Proteomes" id="UP000245699"/>
    </source>
</evidence>
<dbReference type="FunFam" id="3.30.70.100:FF:000038">
    <property type="entry name" value="Superoxide dismutase 1 copper chaperone"/>
    <property type="match status" value="1"/>
</dbReference>
<dbReference type="Gene3D" id="2.60.40.200">
    <property type="entry name" value="Superoxide dismutase, copper/zinc binding domain"/>
    <property type="match status" value="1"/>
</dbReference>
<dbReference type="PROSITE" id="PS50846">
    <property type="entry name" value="HMA_2"/>
    <property type="match status" value="1"/>
</dbReference>
<organism evidence="9 10">
    <name type="scientific">Furculomyces boomerangus</name>
    <dbReference type="NCBI Taxonomy" id="61424"/>
    <lineage>
        <taxon>Eukaryota</taxon>
        <taxon>Fungi</taxon>
        <taxon>Fungi incertae sedis</taxon>
        <taxon>Zoopagomycota</taxon>
        <taxon>Kickxellomycotina</taxon>
        <taxon>Harpellomycetes</taxon>
        <taxon>Harpellales</taxon>
        <taxon>Harpellaceae</taxon>
        <taxon>Furculomyces</taxon>
    </lineage>
</organism>
<sequence>MEDPIKMEYAVEMTCEGCIKDIKKTLSDIKGIQSISADLDNKTIVVEGTAQPSLIVDKLYSSGRTAIIRGTGLVDSNTPGAAVCILENYSKNDNKPIGITSGLVRFVQIRKNTCYLDISFNGEEKGYYGLSVHEFGALNNVPESCGRLYSSTTEAISSENAKYYNEEIIIQTDSNGQGKKWMECKGWVISDLIGRSVILRKLNEKLTEEKPTSVLAGIIARSAGLFQNSKVVCACSGRTLWEEDKEIRKSVKI</sequence>
<dbReference type="Gene3D" id="3.30.70.100">
    <property type="match status" value="1"/>
</dbReference>
<keyword evidence="7" id="KW-1015">Disulfide bond</keyword>
<dbReference type="Proteomes" id="UP000245699">
    <property type="component" value="Unassembled WGS sequence"/>
</dbReference>
<dbReference type="CDD" id="cd00371">
    <property type="entry name" value="HMA"/>
    <property type="match status" value="1"/>
</dbReference>
<dbReference type="InterPro" id="IPR036423">
    <property type="entry name" value="SOD-like_Cu/Zn_dom_sf"/>
</dbReference>
<keyword evidence="5" id="KW-0963">Cytoplasm</keyword>
<evidence type="ECO:0000256" key="7">
    <source>
        <dbReference type="ARBA" id="ARBA00023157"/>
    </source>
</evidence>
<dbReference type="AlphaFoldDB" id="A0A2T9Z078"/>
<evidence type="ECO:0000256" key="6">
    <source>
        <dbReference type="ARBA" id="ARBA00022723"/>
    </source>
</evidence>
<dbReference type="EMBL" id="MBFT01000092">
    <property type="protein sequence ID" value="PVU98000.1"/>
    <property type="molecule type" value="Genomic_DNA"/>
</dbReference>
<dbReference type="Pfam" id="PF00403">
    <property type="entry name" value="HMA"/>
    <property type="match status" value="1"/>
</dbReference>
<dbReference type="OrthoDB" id="666972at2759"/>
<evidence type="ECO:0000256" key="1">
    <source>
        <dbReference type="ARBA" id="ARBA00001973"/>
    </source>
</evidence>
<dbReference type="STRING" id="61424.A0A2T9Z078"/>
<evidence type="ECO:0000256" key="2">
    <source>
        <dbReference type="ARBA" id="ARBA00004496"/>
    </source>
</evidence>
<dbReference type="InterPro" id="IPR036163">
    <property type="entry name" value="HMA_dom_sf"/>
</dbReference>
<gene>
    <name evidence="9" type="ORF">BB559_001842</name>
</gene>
<comment type="cofactor">
    <cofactor evidence="1">
        <name>Cu(2+)</name>
        <dbReference type="ChEBI" id="CHEBI:29036"/>
    </cofactor>
</comment>
<dbReference type="GO" id="GO:0005737">
    <property type="term" value="C:cytoplasm"/>
    <property type="evidence" value="ECO:0007669"/>
    <property type="project" value="UniProtKB-SubCell"/>
</dbReference>
<comment type="caution">
    <text evidence="9">The sequence shown here is derived from an EMBL/GenBank/DDBJ whole genome shotgun (WGS) entry which is preliminary data.</text>
</comment>
<dbReference type="SUPFAM" id="SSF55008">
    <property type="entry name" value="HMA, heavy metal-associated domain"/>
    <property type="match status" value="1"/>
</dbReference>
<evidence type="ECO:0000256" key="5">
    <source>
        <dbReference type="ARBA" id="ARBA00022490"/>
    </source>
</evidence>
<reference evidence="9 10" key="1">
    <citation type="journal article" date="2018" name="MBio">
        <title>Comparative Genomics Reveals the Core Gene Toolbox for the Fungus-Insect Symbiosis.</title>
        <authorList>
            <person name="Wang Y."/>
            <person name="Stata M."/>
            <person name="Wang W."/>
            <person name="Stajich J.E."/>
            <person name="White M.M."/>
            <person name="Moncalvo J.M."/>
        </authorList>
    </citation>
    <scope>NUCLEOTIDE SEQUENCE [LARGE SCALE GENOMIC DNA]</scope>
    <source>
        <strain evidence="9 10">AUS-77-4</strain>
    </source>
</reference>
<evidence type="ECO:0000313" key="9">
    <source>
        <dbReference type="EMBL" id="PVU98000.1"/>
    </source>
</evidence>
<dbReference type="PANTHER" id="PTHR22814:SF287">
    <property type="entry name" value="COPPER TRANSPORT PROTEIN ATX1"/>
    <property type="match status" value="1"/>
</dbReference>
<accession>A0A2T9Z078</accession>
<dbReference type="PANTHER" id="PTHR22814">
    <property type="entry name" value="COPPER TRANSPORT PROTEIN ATOX1-RELATED"/>
    <property type="match status" value="1"/>
</dbReference>
<keyword evidence="6" id="KW-0479">Metal-binding</keyword>
<name>A0A2T9Z078_9FUNG</name>
<dbReference type="GO" id="GO:0046872">
    <property type="term" value="F:metal ion binding"/>
    <property type="evidence" value="ECO:0007669"/>
    <property type="project" value="UniProtKB-KW"/>
</dbReference>
<dbReference type="InterPro" id="IPR006121">
    <property type="entry name" value="HMA_dom"/>
</dbReference>
<comment type="subcellular location">
    <subcellularLocation>
        <location evidence="2">Cytoplasm</location>
    </subcellularLocation>
</comment>
<comment type="similarity">
    <text evidence="3">Belongs to the CCS1 family.</text>
</comment>
<feature type="domain" description="HMA" evidence="8">
    <location>
        <begin position="4"/>
        <end position="67"/>
    </location>
</feature>
<proteinExistence type="inferred from homology"/>
<evidence type="ECO:0000256" key="3">
    <source>
        <dbReference type="ARBA" id="ARBA00010636"/>
    </source>
</evidence>